<feature type="chain" id="PRO_5040742204" evidence="1">
    <location>
        <begin position="28"/>
        <end position="348"/>
    </location>
</feature>
<dbReference type="InterPro" id="IPR015168">
    <property type="entry name" value="SsuA/THI5"/>
</dbReference>
<dbReference type="Proteomes" id="UP001141259">
    <property type="component" value="Unassembled WGS sequence"/>
</dbReference>
<protein>
    <submittedName>
        <fullName evidence="3">ABC transporter substrate-binding protein</fullName>
    </submittedName>
</protein>
<dbReference type="PANTHER" id="PTHR30024">
    <property type="entry name" value="ALIPHATIC SULFONATES-BINDING PROTEIN-RELATED"/>
    <property type="match status" value="1"/>
</dbReference>
<comment type="caution">
    <text evidence="3">The sequence shown here is derived from an EMBL/GenBank/DDBJ whole genome shotgun (WGS) entry which is preliminary data.</text>
</comment>
<proteinExistence type="predicted"/>
<gene>
    <name evidence="3" type="ORF">NZH93_11690</name>
</gene>
<evidence type="ECO:0000313" key="3">
    <source>
        <dbReference type="EMBL" id="MCS7477518.1"/>
    </source>
</evidence>
<name>A0A9X2VLQ9_9PSEU</name>
<reference evidence="3" key="1">
    <citation type="submission" date="2022-08" db="EMBL/GenBank/DDBJ databases">
        <authorList>
            <person name="Tistechok S."/>
            <person name="Samborskyy M."/>
            <person name="Roman I."/>
        </authorList>
    </citation>
    <scope>NUCLEOTIDE SEQUENCE</scope>
    <source>
        <strain evidence="3">DSM 103496</strain>
    </source>
</reference>
<organism evidence="3 4">
    <name type="scientific">Umezawaea endophytica</name>
    <dbReference type="NCBI Taxonomy" id="1654476"/>
    <lineage>
        <taxon>Bacteria</taxon>
        <taxon>Bacillati</taxon>
        <taxon>Actinomycetota</taxon>
        <taxon>Actinomycetes</taxon>
        <taxon>Pseudonocardiales</taxon>
        <taxon>Pseudonocardiaceae</taxon>
        <taxon>Umezawaea</taxon>
    </lineage>
</organism>
<evidence type="ECO:0000313" key="4">
    <source>
        <dbReference type="Proteomes" id="UP001141259"/>
    </source>
</evidence>
<keyword evidence="1" id="KW-0732">Signal</keyword>
<evidence type="ECO:0000256" key="1">
    <source>
        <dbReference type="SAM" id="SignalP"/>
    </source>
</evidence>
<feature type="signal peptide" evidence="1">
    <location>
        <begin position="1"/>
        <end position="27"/>
    </location>
</feature>
<dbReference type="AlphaFoldDB" id="A0A9X2VLQ9"/>
<dbReference type="RefSeq" id="WP_259623016.1">
    <property type="nucleotide sequence ID" value="NZ_JANYMP010000004.1"/>
</dbReference>
<sequence length="348" mass="36835">MTAVARRSFLAGLAGLGALGVVGCAAAGGAPTAALGTGPLPTTVPPGTRLTISIRTTLKQLEASGELAKLPFQVTDWPNIAAGPDVIQAFRANSVDLATNAGIPPIQAAAIRFDARIVAVSVRDKPIYKFATAAGSPITSLADLAGKRIAFSQGQAQGVVVLRTLKELGLKNTDVQLVPLNSPQFLTALQAKQVDVAVLAEPVLTKYLSQYEQDGARAVDMNAVDLLTVLWAPVPVLADEAKLAAVRAFIPFWARGQVWAWENPDAWIDSYYVKEQAVSTADGARIVRANEKPLIAANWDRAIAWEQETADLLAEGGFTPPIKAADLFDRRFETVAADAVPAEYRSTA</sequence>
<dbReference type="PROSITE" id="PS51257">
    <property type="entry name" value="PROKAR_LIPOPROTEIN"/>
    <property type="match status" value="1"/>
</dbReference>
<feature type="domain" description="SsuA/THI5-like" evidence="2">
    <location>
        <begin position="85"/>
        <end position="266"/>
    </location>
</feature>
<dbReference type="Pfam" id="PF09084">
    <property type="entry name" value="NMT1"/>
    <property type="match status" value="1"/>
</dbReference>
<dbReference type="EMBL" id="JANYMP010000004">
    <property type="protein sequence ID" value="MCS7477518.1"/>
    <property type="molecule type" value="Genomic_DNA"/>
</dbReference>
<dbReference type="PANTHER" id="PTHR30024:SF48">
    <property type="entry name" value="ABC TRANSPORTER SUBSTRATE-BINDING PROTEIN"/>
    <property type="match status" value="1"/>
</dbReference>
<dbReference type="SUPFAM" id="SSF53850">
    <property type="entry name" value="Periplasmic binding protein-like II"/>
    <property type="match status" value="1"/>
</dbReference>
<keyword evidence="4" id="KW-1185">Reference proteome</keyword>
<accession>A0A9X2VLQ9</accession>
<dbReference type="PROSITE" id="PS51318">
    <property type="entry name" value="TAT"/>
    <property type="match status" value="1"/>
</dbReference>
<evidence type="ECO:0000259" key="2">
    <source>
        <dbReference type="Pfam" id="PF09084"/>
    </source>
</evidence>
<dbReference type="Gene3D" id="3.40.190.10">
    <property type="entry name" value="Periplasmic binding protein-like II"/>
    <property type="match status" value="2"/>
</dbReference>
<dbReference type="InterPro" id="IPR006311">
    <property type="entry name" value="TAT_signal"/>
</dbReference>